<proteinExistence type="predicted"/>
<reference evidence="1 2" key="1">
    <citation type="submission" date="2013-09" db="EMBL/GenBank/DDBJ databases">
        <title>Corchorus capsularis genome sequencing.</title>
        <authorList>
            <person name="Alam M."/>
            <person name="Haque M.S."/>
            <person name="Islam M.S."/>
            <person name="Emdad E.M."/>
            <person name="Islam M.M."/>
            <person name="Ahmed B."/>
            <person name="Halim A."/>
            <person name="Hossen Q.M.M."/>
            <person name="Hossain M.Z."/>
            <person name="Ahmed R."/>
            <person name="Khan M.M."/>
            <person name="Islam R."/>
            <person name="Rashid M.M."/>
            <person name="Khan S.A."/>
            <person name="Rahman M.S."/>
            <person name="Alam M."/>
        </authorList>
    </citation>
    <scope>NUCLEOTIDE SEQUENCE [LARGE SCALE GENOMIC DNA]</scope>
    <source>
        <strain evidence="2">cv. CVL-1</strain>
        <tissue evidence="1">Whole seedling</tissue>
    </source>
</reference>
<name>A0A1R3KMG5_COCAP</name>
<keyword evidence="2" id="KW-1185">Reference proteome</keyword>
<comment type="caution">
    <text evidence="1">The sequence shown here is derived from an EMBL/GenBank/DDBJ whole genome shotgun (WGS) entry which is preliminary data.</text>
</comment>
<dbReference type="Gramene" id="OMP08285">
    <property type="protein sequence ID" value="OMP08285"/>
    <property type="gene ID" value="CCACVL1_01134"/>
</dbReference>
<organism evidence="1 2">
    <name type="scientific">Corchorus capsularis</name>
    <name type="common">Jute</name>
    <dbReference type="NCBI Taxonomy" id="210143"/>
    <lineage>
        <taxon>Eukaryota</taxon>
        <taxon>Viridiplantae</taxon>
        <taxon>Streptophyta</taxon>
        <taxon>Embryophyta</taxon>
        <taxon>Tracheophyta</taxon>
        <taxon>Spermatophyta</taxon>
        <taxon>Magnoliopsida</taxon>
        <taxon>eudicotyledons</taxon>
        <taxon>Gunneridae</taxon>
        <taxon>Pentapetalae</taxon>
        <taxon>rosids</taxon>
        <taxon>malvids</taxon>
        <taxon>Malvales</taxon>
        <taxon>Malvaceae</taxon>
        <taxon>Grewioideae</taxon>
        <taxon>Apeibeae</taxon>
        <taxon>Corchorus</taxon>
    </lineage>
</organism>
<gene>
    <name evidence="1" type="ORF">CCACVL1_01134</name>
</gene>
<dbReference type="EMBL" id="AWWV01003889">
    <property type="protein sequence ID" value="OMP08285.1"/>
    <property type="molecule type" value="Genomic_DNA"/>
</dbReference>
<protein>
    <submittedName>
        <fullName evidence="1">Uncharacterized protein</fullName>
    </submittedName>
</protein>
<evidence type="ECO:0000313" key="1">
    <source>
        <dbReference type="EMBL" id="OMP08285.1"/>
    </source>
</evidence>
<sequence length="22" mass="2452">MEKSRSVSNEYGLALKKLGDII</sequence>
<accession>A0A1R3KMG5</accession>
<evidence type="ECO:0000313" key="2">
    <source>
        <dbReference type="Proteomes" id="UP000188268"/>
    </source>
</evidence>
<dbReference type="AlphaFoldDB" id="A0A1R3KMG5"/>
<dbReference type="Proteomes" id="UP000188268">
    <property type="component" value="Unassembled WGS sequence"/>
</dbReference>